<organism evidence="3 4">
    <name type="scientific">Coprobacter secundus subsp. similis</name>
    <dbReference type="NCBI Taxonomy" id="2751153"/>
    <lineage>
        <taxon>Bacteria</taxon>
        <taxon>Pseudomonadati</taxon>
        <taxon>Bacteroidota</taxon>
        <taxon>Bacteroidia</taxon>
        <taxon>Bacteroidales</taxon>
        <taxon>Barnesiellaceae</taxon>
        <taxon>Coprobacter</taxon>
    </lineage>
</organism>
<dbReference type="SUPFAM" id="SSF52833">
    <property type="entry name" value="Thioredoxin-like"/>
    <property type="match status" value="1"/>
</dbReference>
<dbReference type="Pfam" id="PF00578">
    <property type="entry name" value="AhpC-TSA"/>
    <property type="match status" value="1"/>
</dbReference>
<evidence type="ECO:0000313" key="3">
    <source>
        <dbReference type="EMBL" id="BCI63911.1"/>
    </source>
</evidence>
<protein>
    <recommendedName>
        <fullName evidence="5">Thioredoxin domain-containing protein</fullName>
    </recommendedName>
</protein>
<dbReference type="AlphaFoldDB" id="A0A7G1HZH2"/>
<gene>
    <name evidence="3" type="ORF">Cop2CBH44_22640</name>
</gene>
<keyword evidence="4" id="KW-1185">Reference proteome</keyword>
<dbReference type="EMBL" id="AP023322">
    <property type="protein sequence ID" value="BCI63911.1"/>
    <property type="molecule type" value="Genomic_DNA"/>
</dbReference>
<evidence type="ECO:0000259" key="2">
    <source>
        <dbReference type="Pfam" id="PF14289"/>
    </source>
</evidence>
<evidence type="ECO:0008006" key="5">
    <source>
        <dbReference type="Google" id="ProtNLM"/>
    </source>
</evidence>
<sequence>MYLSNLSFYFDTECKRRKFAYISPNLKYMSRIIYICFIVTTMFMSSACSDKKNYTIEAKIVNLEGKPIYVIQDKYNEGFKLDTLQPDNNFFRLKGSSNSLTSVQLYFNDKTELMSLYLKNGDHITLEGDANKPFEIAIKGNRINEEIGDFRKRNSLVLERLREKEKNFVTHWNKPEYSQSIKQLRASLQKDAIAFIQEHKSSLSSSILIYEYLLDIDNYAFCDSLLKTLPPDAKPVNLQAKMEIIFSKILKSKIGTSLPYFTLRNENDSIIYSTSFNGKPTIITCWSIDDTLSMKEMRYQKNWYKELDRKDYNMVGISFDMDVNAWKNRLKTDSLSWKQVRLPEGWNSPWVKNSGIVQIPYTLVLDKRGKIIARNLQGSILQDYLIKMLGEEDSLKQQKDNRK</sequence>
<dbReference type="InterPro" id="IPR000866">
    <property type="entry name" value="AhpC/TSA"/>
</dbReference>
<evidence type="ECO:0000313" key="4">
    <source>
        <dbReference type="Proteomes" id="UP000594042"/>
    </source>
</evidence>
<dbReference type="InterPro" id="IPR036249">
    <property type="entry name" value="Thioredoxin-like_sf"/>
</dbReference>
<dbReference type="Gene3D" id="3.40.30.10">
    <property type="entry name" value="Glutaredoxin"/>
    <property type="match status" value="1"/>
</dbReference>
<dbReference type="Proteomes" id="UP000594042">
    <property type="component" value="Chromosome"/>
</dbReference>
<dbReference type="Pfam" id="PF14289">
    <property type="entry name" value="DUF4369"/>
    <property type="match status" value="1"/>
</dbReference>
<feature type="domain" description="DUF4369" evidence="2">
    <location>
        <begin position="54"/>
        <end position="146"/>
    </location>
</feature>
<name>A0A7G1HZH2_9BACT</name>
<dbReference type="InterPro" id="IPR025380">
    <property type="entry name" value="DUF4369"/>
</dbReference>
<feature type="domain" description="Alkyl hydroperoxide reductase subunit C/ Thiol specific antioxidant" evidence="1">
    <location>
        <begin position="254"/>
        <end position="372"/>
    </location>
</feature>
<proteinExistence type="predicted"/>
<reference evidence="4" key="1">
    <citation type="submission" date="2020-07" db="EMBL/GenBank/DDBJ databases">
        <title>Complete genome sequencing of Coprobacter sp. strain 2CBH44.</title>
        <authorList>
            <person name="Sakamoto M."/>
            <person name="Murakami T."/>
            <person name="Mori H."/>
        </authorList>
    </citation>
    <scope>NUCLEOTIDE SEQUENCE [LARGE SCALE GENOMIC DNA]</scope>
    <source>
        <strain evidence="4">2CBH44</strain>
    </source>
</reference>
<dbReference type="KEGG" id="copr:Cop2CBH44_22640"/>
<evidence type="ECO:0000259" key="1">
    <source>
        <dbReference type="Pfam" id="PF00578"/>
    </source>
</evidence>
<accession>A0A7G1HZH2</accession>